<name>R4KCL2_CLOPA</name>
<dbReference type="HOGENOM" id="CLU_021264_6_3_9"/>
<dbReference type="PROSITE" id="PS51677">
    <property type="entry name" value="NODB"/>
    <property type="match status" value="1"/>
</dbReference>
<dbReference type="AlphaFoldDB" id="R4KCL2"/>
<feature type="transmembrane region" description="Helical" evidence="1">
    <location>
        <begin position="7"/>
        <end position="28"/>
    </location>
</feature>
<keyword evidence="1" id="KW-0472">Membrane</keyword>
<dbReference type="InterPro" id="IPR002509">
    <property type="entry name" value="NODB_dom"/>
</dbReference>
<keyword evidence="3" id="KW-0378">Hydrolase</keyword>
<evidence type="ECO:0000259" key="2">
    <source>
        <dbReference type="PROSITE" id="PS51677"/>
    </source>
</evidence>
<dbReference type="PATRIC" id="fig|86416.3.peg.2476"/>
<dbReference type="PANTHER" id="PTHR10587:SF125">
    <property type="entry name" value="POLYSACCHARIDE DEACETYLASE YHEN-RELATED"/>
    <property type="match status" value="1"/>
</dbReference>
<dbReference type="eggNOG" id="COG0726">
    <property type="taxonomic scope" value="Bacteria"/>
</dbReference>
<dbReference type="KEGG" id="cpas:Clopa_2492"/>
<keyword evidence="1" id="KW-0812">Transmembrane</keyword>
<reference evidence="3 4" key="1">
    <citation type="submission" date="2012-01" db="EMBL/GenBank/DDBJ databases">
        <title>Complete sequence of chromosome of Clostridium pasteurianum BC1.</title>
        <authorList>
            <consortium name="US DOE Joint Genome Institute"/>
            <person name="Lucas S."/>
            <person name="Han J."/>
            <person name="Lapidus A."/>
            <person name="Cheng J.-F."/>
            <person name="Goodwin L."/>
            <person name="Pitluck S."/>
            <person name="Peters L."/>
            <person name="Mikhailova N."/>
            <person name="Teshima H."/>
            <person name="Detter J.C."/>
            <person name="Han C."/>
            <person name="Tapia R."/>
            <person name="Land M."/>
            <person name="Hauser L."/>
            <person name="Kyrpides N."/>
            <person name="Ivanova N."/>
            <person name="Pagani I."/>
            <person name="Dunn J."/>
            <person name="Taghavi S."/>
            <person name="Francis A."/>
            <person name="van der Lelie D."/>
            <person name="Woyke T."/>
        </authorList>
    </citation>
    <scope>NUCLEOTIDE SEQUENCE [LARGE SCALE GENOMIC DNA]</scope>
    <source>
        <strain evidence="3 4">BC1</strain>
    </source>
</reference>
<dbReference type="STRING" id="86416.Clopa_2492"/>
<dbReference type="PANTHER" id="PTHR10587">
    <property type="entry name" value="GLYCOSYL TRANSFERASE-RELATED"/>
    <property type="match status" value="1"/>
</dbReference>
<feature type="domain" description="NodB homology" evidence="2">
    <location>
        <begin position="43"/>
        <end position="230"/>
    </location>
</feature>
<sequence>MRRKKIILYATSIFLVILILFKGFSSFYKPRAAPAQNIIQSKKVIYLTFDDGPSNVITDKVLDILKENNVHATFFLIGNQINGLENTVRRIHTEGHSIGLHTYTHKLKYIYANENNFIKEMLDCRNEINRVTGISPNIIRFPCGSRKYLNSNYLSKLHSYNFKIYDWNVETSDGINPKLSPYRQYMRAVKESKNLSQIVLLMHCGYANKNTCKALPKIIKYYKQKGYEFKTIKDDTPEIIQ</sequence>
<gene>
    <name evidence="3" type="ORF">Clopa_2492</name>
</gene>
<keyword evidence="3" id="KW-0326">Glycosidase</keyword>
<organism evidence="3 4">
    <name type="scientific">Clostridium pasteurianum BC1</name>
    <dbReference type="NCBI Taxonomy" id="86416"/>
    <lineage>
        <taxon>Bacteria</taxon>
        <taxon>Bacillati</taxon>
        <taxon>Bacillota</taxon>
        <taxon>Clostridia</taxon>
        <taxon>Eubacteriales</taxon>
        <taxon>Clostridiaceae</taxon>
        <taxon>Clostridium</taxon>
    </lineage>
</organism>
<dbReference type="Gene3D" id="3.20.20.370">
    <property type="entry name" value="Glycoside hydrolase/deacetylase"/>
    <property type="match status" value="1"/>
</dbReference>
<dbReference type="Proteomes" id="UP000013523">
    <property type="component" value="Chromosome"/>
</dbReference>
<dbReference type="InterPro" id="IPR011330">
    <property type="entry name" value="Glyco_hydro/deAcase_b/a-brl"/>
</dbReference>
<dbReference type="SUPFAM" id="SSF88713">
    <property type="entry name" value="Glycoside hydrolase/deacetylase"/>
    <property type="match status" value="1"/>
</dbReference>
<dbReference type="RefSeq" id="WP_015615656.1">
    <property type="nucleotide sequence ID" value="NC_021182.1"/>
</dbReference>
<proteinExistence type="predicted"/>
<dbReference type="OrthoDB" id="258610at2"/>
<dbReference type="GO" id="GO:0016810">
    <property type="term" value="F:hydrolase activity, acting on carbon-nitrogen (but not peptide) bonds"/>
    <property type="evidence" value="ECO:0007669"/>
    <property type="project" value="InterPro"/>
</dbReference>
<dbReference type="EMBL" id="CP003261">
    <property type="protein sequence ID" value="AGK97355.1"/>
    <property type="molecule type" value="Genomic_DNA"/>
</dbReference>
<keyword evidence="3" id="KW-0858">Xylan degradation</keyword>
<accession>R4KCL2</accession>
<dbReference type="Pfam" id="PF01522">
    <property type="entry name" value="Polysacc_deac_1"/>
    <property type="match status" value="1"/>
</dbReference>
<dbReference type="InterPro" id="IPR050248">
    <property type="entry name" value="Polysacc_deacetylase_ArnD"/>
</dbReference>
<keyword evidence="4" id="KW-1185">Reference proteome</keyword>
<evidence type="ECO:0000256" key="1">
    <source>
        <dbReference type="SAM" id="Phobius"/>
    </source>
</evidence>
<keyword evidence="3" id="KW-0624">Polysaccharide degradation</keyword>
<evidence type="ECO:0000313" key="3">
    <source>
        <dbReference type="EMBL" id="AGK97355.1"/>
    </source>
</evidence>
<keyword evidence="1" id="KW-1133">Transmembrane helix</keyword>
<protein>
    <submittedName>
        <fullName evidence="3">Putative xylanase/chitin deacetylase</fullName>
    </submittedName>
</protein>
<keyword evidence="3" id="KW-0119">Carbohydrate metabolism</keyword>
<dbReference type="GO" id="GO:0016798">
    <property type="term" value="F:hydrolase activity, acting on glycosyl bonds"/>
    <property type="evidence" value="ECO:0007669"/>
    <property type="project" value="UniProtKB-KW"/>
</dbReference>
<dbReference type="CDD" id="cd10944">
    <property type="entry name" value="CE4_SmPgdA_like"/>
    <property type="match status" value="1"/>
</dbReference>
<evidence type="ECO:0000313" key="4">
    <source>
        <dbReference type="Proteomes" id="UP000013523"/>
    </source>
</evidence>
<dbReference type="GO" id="GO:0045493">
    <property type="term" value="P:xylan catabolic process"/>
    <property type="evidence" value="ECO:0007669"/>
    <property type="project" value="UniProtKB-KW"/>
</dbReference>